<comment type="caution">
    <text evidence="1">The sequence shown here is derived from an EMBL/GenBank/DDBJ whole genome shotgun (WGS) entry which is preliminary data.</text>
</comment>
<sequence>MGTHLGVPGKQELRHVPGCFLPCTACNNLCQDATETMPPEALRQFPAKVGYNFQHGIVKHQQTLHLPPRVSEASRRAGHMRFTGRNCYLLLPTRGGPSLGEGVPIDLAPGARKNAAISVGNQDNFDTSAVVAMVVSVVASVDVSAIVYVVERKPPGLGFRLRNFRRFSEHLIAPNASAIASSEGQSPDAPRAGSRWGSSGGLGYHLKVKNHWAQCKFC</sequence>
<accession>A0ABR3GAN5</accession>
<gene>
    <name evidence="1" type="ORF">Q9L58_008113</name>
</gene>
<dbReference type="EMBL" id="JBBBZM010000141">
    <property type="protein sequence ID" value="KAL0633007.1"/>
    <property type="molecule type" value="Genomic_DNA"/>
</dbReference>
<dbReference type="Proteomes" id="UP001447188">
    <property type="component" value="Unassembled WGS sequence"/>
</dbReference>
<evidence type="ECO:0000313" key="1">
    <source>
        <dbReference type="EMBL" id="KAL0633007.1"/>
    </source>
</evidence>
<name>A0ABR3GAN5_9PEZI</name>
<protein>
    <submittedName>
        <fullName evidence="1">Uncharacterized protein</fullName>
    </submittedName>
</protein>
<evidence type="ECO:0000313" key="2">
    <source>
        <dbReference type="Proteomes" id="UP001447188"/>
    </source>
</evidence>
<organism evidence="1 2">
    <name type="scientific">Discina gigas</name>
    <dbReference type="NCBI Taxonomy" id="1032678"/>
    <lineage>
        <taxon>Eukaryota</taxon>
        <taxon>Fungi</taxon>
        <taxon>Dikarya</taxon>
        <taxon>Ascomycota</taxon>
        <taxon>Pezizomycotina</taxon>
        <taxon>Pezizomycetes</taxon>
        <taxon>Pezizales</taxon>
        <taxon>Discinaceae</taxon>
        <taxon>Discina</taxon>
    </lineage>
</organism>
<keyword evidence="2" id="KW-1185">Reference proteome</keyword>
<proteinExistence type="predicted"/>
<reference evidence="1 2" key="1">
    <citation type="submission" date="2024-02" db="EMBL/GenBank/DDBJ databases">
        <title>Discinaceae phylogenomics.</title>
        <authorList>
            <person name="Dirks A.C."/>
            <person name="James T.Y."/>
        </authorList>
    </citation>
    <scope>NUCLEOTIDE SEQUENCE [LARGE SCALE GENOMIC DNA]</scope>
    <source>
        <strain evidence="1 2">ACD0624</strain>
    </source>
</reference>